<sequence>MIKTDDLNEYVLLSVLKNFCEATINDSDCDCSGCKIKAICGYGFGLKEIKDLDIKYEPDDKNNINDITVTYLRSNKNAEEKQ</sequence>
<name>A0A3N0I112_9FIRM</name>
<evidence type="ECO:0000313" key="1">
    <source>
        <dbReference type="EMBL" id="RNM30684.1"/>
    </source>
</evidence>
<reference evidence="1 2" key="1">
    <citation type="submission" date="2018-11" db="EMBL/GenBank/DDBJ databases">
        <title>Clostridium sp. nov., a member of the family Erysipelotrichaceae isolated from pig faeces.</title>
        <authorList>
            <person name="Chang Y.-H."/>
        </authorList>
    </citation>
    <scope>NUCLEOTIDE SEQUENCE [LARGE SCALE GENOMIC DNA]</scope>
    <source>
        <strain evidence="1 2">YH-panp20</strain>
    </source>
</reference>
<dbReference type="EMBL" id="RJQC01000002">
    <property type="protein sequence ID" value="RNM30684.1"/>
    <property type="molecule type" value="Genomic_DNA"/>
</dbReference>
<evidence type="ECO:0000313" key="2">
    <source>
        <dbReference type="Proteomes" id="UP000276568"/>
    </source>
</evidence>
<organism evidence="1 2">
    <name type="scientific">Absicoccus porci</name>
    <dbReference type="NCBI Taxonomy" id="2486576"/>
    <lineage>
        <taxon>Bacteria</taxon>
        <taxon>Bacillati</taxon>
        <taxon>Bacillota</taxon>
        <taxon>Erysipelotrichia</taxon>
        <taxon>Erysipelotrichales</taxon>
        <taxon>Erysipelotrichaceae</taxon>
        <taxon>Absicoccus</taxon>
    </lineage>
</organism>
<dbReference type="OrthoDB" id="1659034at2"/>
<accession>A0A3N0I112</accession>
<dbReference type="RefSeq" id="WP_128520591.1">
    <property type="nucleotide sequence ID" value="NZ_RJQC01000002.1"/>
</dbReference>
<keyword evidence="2" id="KW-1185">Reference proteome</keyword>
<proteinExistence type="predicted"/>
<dbReference type="AlphaFoldDB" id="A0A3N0I112"/>
<dbReference type="Proteomes" id="UP000276568">
    <property type="component" value="Unassembled WGS sequence"/>
</dbReference>
<comment type="caution">
    <text evidence="1">The sequence shown here is derived from an EMBL/GenBank/DDBJ whole genome shotgun (WGS) entry which is preliminary data.</text>
</comment>
<protein>
    <submittedName>
        <fullName evidence="1">Uncharacterized protein</fullName>
    </submittedName>
</protein>
<gene>
    <name evidence="1" type="ORF">EDX97_07850</name>
</gene>